<protein>
    <submittedName>
        <fullName evidence="2">DinB family protein</fullName>
    </submittedName>
</protein>
<evidence type="ECO:0000313" key="3">
    <source>
        <dbReference type="Proteomes" id="UP000484164"/>
    </source>
</evidence>
<dbReference type="InterPro" id="IPR034660">
    <property type="entry name" value="DinB/YfiT-like"/>
</dbReference>
<dbReference type="EMBL" id="WBVQ01000001">
    <property type="protein sequence ID" value="KAB2817924.1"/>
    <property type="molecule type" value="Genomic_DNA"/>
</dbReference>
<dbReference type="RefSeq" id="WP_151692612.1">
    <property type="nucleotide sequence ID" value="NZ_BMGX01000002.1"/>
</dbReference>
<dbReference type="Pfam" id="PF12867">
    <property type="entry name" value="DinB_2"/>
    <property type="match status" value="1"/>
</dbReference>
<reference evidence="2 3" key="1">
    <citation type="submission" date="2019-10" db="EMBL/GenBank/DDBJ databases">
        <title>Genome sequence of Phaeocystidibacter marisrubri JCM30614 (type strain).</title>
        <authorList>
            <person name="Bowman J.P."/>
        </authorList>
    </citation>
    <scope>NUCLEOTIDE SEQUENCE [LARGE SCALE GENOMIC DNA]</scope>
    <source>
        <strain evidence="2 3">JCM 30614</strain>
    </source>
</reference>
<dbReference type="OrthoDB" id="9793216at2"/>
<dbReference type="SUPFAM" id="SSF109854">
    <property type="entry name" value="DinB/YfiT-like putative metalloenzymes"/>
    <property type="match status" value="1"/>
</dbReference>
<dbReference type="AlphaFoldDB" id="A0A6L3ZJ24"/>
<keyword evidence="3" id="KW-1185">Reference proteome</keyword>
<dbReference type="Gene3D" id="1.20.120.450">
    <property type="entry name" value="dinb family like domain"/>
    <property type="match status" value="1"/>
</dbReference>
<gene>
    <name evidence="2" type="ORF">F8C82_05835</name>
</gene>
<proteinExistence type="predicted"/>
<evidence type="ECO:0000259" key="1">
    <source>
        <dbReference type="Pfam" id="PF12867"/>
    </source>
</evidence>
<dbReference type="Proteomes" id="UP000484164">
    <property type="component" value="Unassembled WGS sequence"/>
</dbReference>
<dbReference type="InterPro" id="IPR024775">
    <property type="entry name" value="DinB-like"/>
</dbReference>
<organism evidence="2 3">
    <name type="scientific">Phaeocystidibacter marisrubri</name>
    <dbReference type="NCBI Taxonomy" id="1577780"/>
    <lineage>
        <taxon>Bacteria</taxon>
        <taxon>Pseudomonadati</taxon>
        <taxon>Bacteroidota</taxon>
        <taxon>Flavobacteriia</taxon>
        <taxon>Flavobacteriales</taxon>
        <taxon>Phaeocystidibacteraceae</taxon>
        <taxon>Phaeocystidibacter</taxon>
    </lineage>
</organism>
<evidence type="ECO:0000313" key="2">
    <source>
        <dbReference type="EMBL" id="KAB2817924.1"/>
    </source>
</evidence>
<sequence>MNDRPQKGEFDEYYEGYINLVPEADLRSALIDSGTELVRMFGHHETNLSLSDHRYEPSKWTVSQVLLHLIDAENVFLNRALWAARQENSPLPGYNHNAWVESFGDRVLSVSSMIQWFRIQRQNTVMFFEHLEDSDYDLSCEANHARVTVRALGYIIAGHTRHHATILKERYLQMQ</sequence>
<name>A0A6L3ZJ24_9FLAO</name>
<comment type="caution">
    <text evidence="2">The sequence shown here is derived from an EMBL/GenBank/DDBJ whole genome shotgun (WGS) entry which is preliminary data.</text>
</comment>
<feature type="domain" description="DinB-like" evidence="1">
    <location>
        <begin position="52"/>
        <end position="165"/>
    </location>
</feature>
<accession>A0A6L3ZJ24</accession>